<accession>A0AAE6FXR7</accession>
<evidence type="ECO:0000259" key="1">
    <source>
        <dbReference type="Pfam" id="PF09995"/>
    </source>
</evidence>
<dbReference type="PANTHER" id="PTHR36151">
    <property type="entry name" value="BLR2777 PROTEIN"/>
    <property type="match status" value="1"/>
</dbReference>
<dbReference type="InterPro" id="IPR018713">
    <property type="entry name" value="MPAB/Lcp_cat_dom"/>
</dbReference>
<dbReference type="PANTHER" id="PTHR36151:SF3">
    <property type="entry name" value="ER-BOUND OXYGENASE MPAB_MPAB'_RUBBER OXYGENASE CATALYTIC DOMAIN-CONTAINING PROTEIN"/>
    <property type="match status" value="1"/>
</dbReference>
<reference evidence="2 3" key="1">
    <citation type="journal article" date="2019" name="Science">
        <title>Social genes are selection hotspots in kin groups of a soil microbe.</title>
        <authorList>
            <person name="Wielgoss S."/>
            <person name="Wolfensberger R."/>
            <person name="Sun L."/>
            <person name="Fiegna F."/>
            <person name="Velicer G.J."/>
        </authorList>
    </citation>
    <scope>NUCLEOTIDE SEQUENCE [LARGE SCALE GENOMIC DNA]</scope>
    <source>
        <strain evidence="2 3">MC3.5.9c15</strain>
    </source>
</reference>
<name>A0AAE6FXR7_MYXXA</name>
<dbReference type="GO" id="GO:0016491">
    <property type="term" value="F:oxidoreductase activity"/>
    <property type="evidence" value="ECO:0007669"/>
    <property type="project" value="InterPro"/>
</dbReference>
<proteinExistence type="predicted"/>
<evidence type="ECO:0000313" key="3">
    <source>
        <dbReference type="Proteomes" id="UP000320179"/>
    </source>
</evidence>
<sequence length="328" mass="36922">MEQQINLDRERFRKCLDYMREHAAGEVEGVYGPNSVTWVLYREPVILLGGLRAILLQLAHPAVAYGIAQNSNFRNDLLGRARRTYTAMYQLKFGGLSEATGAAKRIHSVHSRVYGALPDGAGPQGSGPYRANDPSLLRWVHATLIDTAMLIFDTFVRPLSVEEKRRYYQETLLAAAYFGLLPEQMPPTLEAFYEWYNGELAGERLSVGDTALELAGLLFNSPFTRGQLDEVLTAGLLPERWRVAYRLPWGPGQRLTWKLLKGSMHRGIHLTPPKLRYVTAWHQAQMRLAMARGERPTIMARVLNTIDAYVDVPFSIRPVAAKAPADKD</sequence>
<gene>
    <name evidence="2" type="ORF">BHS09_10215</name>
</gene>
<evidence type="ECO:0000313" key="2">
    <source>
        <dbReference type="EMBL" id="QDE67333.1"/>
    </source>
</evidence>
<protein>
    <recommendedName>
        <fullName evidence="1">ER-bound oxygenase mpaB/mpaB'/Rubber oxygenase catalytic domain-containing protein</fullName>
    </recommendedName>
</protein>
<dbReference type="Proteomes" id="UP000320179">
    <property type="component" value="Chromosome"/>
</dbReference>
<dbReference type="AlphaFoldDB" id="A0AAE6FXR7"/>
<organism evidence="2 3">
    <name type="scientific">Myxococcus xanthus</name>
    <dbReference type="NCBI Taxonomy" id="34"/>
    <lineage>
        <taxon>Bacteria</taxon>
        <taxon>Pseudomonadati</taxon>
        <taxon>Myxococcota</taxon>
        <taxon>Myxococcia</taxon>
        <taxon>Myxococcales</taxon>
        <taxon>Cystobacterineae</taxon>
        <taxon>Myxococcaceae</taxon>
        <taxon>Myxococcus</taxon>
    </lineage>
</organism>
<feature type="domain" description="ER-bound oxygenase mpaB/mpaB'/Rubber oxygenase catalytic" evidence="1">
    <location>
        <begin position="40"/>
        <end position="259"/>
    </location>
</feature>
<dbReference type="EMBL" id="CP017174">
    <property type="protein sequence ID" value="QDE67333.1"/>
    <property type="molecule type" value="Genomic_DNA"/>
</dbReference>
<dbReference type="Pfam" id="PF09995">
    <property type="entry name" value="MPAB_Lcp_cat"/>
    <property type="match status" value="1"/>
</dbReference>